<dbReference type="Proteomes" id="UP001596484">
    <property type="component" value="Unassembled WGS sequence"/>
</dbReference>
<feature type="transmembrane region" description="Helical" evidence="1">
    <location>
        <begin position="53"/>
        <end position="74"/>
    </location>
</feature>
<feature type="transmembrane region" description="Helical" evidence="1">
    <location>
        <begin position="125"/>
        <end position="151"/>
    </location>
</feature>
<dbReference type="EMBL" id="JBHTCS010000011">
    <property type="protein sequence ID" value="MFC7448203.1"/>
    <property type="molecule type" value="Genomic_DNA"/>
</dbReference>
<evidence type="ECO:0000256" key="1">
    <source>
        <dbReference type="SAM" id="Phobius"/>
    </source>
</evidence>
<evidence type="ECO:0000313" key="3">
    <source>
        <dbReference type="Proteomes" id="UP001596484"/>
    </source>
</evidence>
<feature type="transmembrane region" description="Helical" evidence="1">
    <location>
        <begin position="219"/>
        <end position="237"/>
    </location>
</feature>
<feature type="transmembrane region" description="Helical" evidence="1">
    <location>
        <begin position="99"/>
        <end position="119"/>
    </location>
</feature>
<accession>A0ABW2RXI1</accession>
<feature type="transmembrane region" description="Helical" evidence="1">
    <location>
        <begin position="172"/>
        <end position="199"/>
    </location>
</feature>
<proteinExistence type="predicted"/>
<dbReference type="RefSeq" id="WP_378404012.1">
    <property type="nucleotide sequence ID" value="NZ_JBHTCS010000011.1"/>
</dbReference>
<gene>
    <name evidence="2" type="ORF">ACFQS9_09905</name>
</gene>
<evidence type="ECO:0008006" key="4">
    <source>
        <dbReference type="Google" id="ProtNLM"/>
    </source>
</evidence>
<comment type="caution">
    <text evidence="2">The sequence shown here is derived from an EMBL/GenBank/DDBJ whole genome shotgun (WGS) entry which is preliminary data.</text>
</comment>
<keyword evidence="3" id="KW-1185">Reference proteome</keyword>
<sequence>MRPTMVATVRSEWVRAWRWPAQVPLTVLGNAALVSVAWFLIPRSWLFDFTGTWGFPIALAGWMYADVSATNVLGQDPADALSVLTDSAALERLLRAKTIVLWLLVAPACAAVALAVGVVEHDLTLAALMMVGLCVIPLGPLALSGWVGVVFPYHQRSLRWRWANRRRFWSVVARWLILVVLPYGVFPAGDLVVLAVPLLMFHLLPPFDVGAVLTADGRVGFLLSASVVSVLAWFAAIRGTAFLAGRRAGRLTDYLGDAERG</sequence>
<feature type="transmembrane region" description="Helical" evidence="1">
    <location>
        <begin position="21"/>
        <end position="41"/>
    </location>
</feature>
<reference evidence="3" key="1">
    <citation type="journal article" date="2019" name="Int. J. Syst. Evol. Microbiol.">
        <title>The Global Catalogue of Microorganisms (GCM) 10K type strain sequencing project: providing services to taxonomists for standard genome sequencing and annotation.</title>
        <authorList>
            <consortium name="The Broad Institute Genomics Platform"/>
            <consortium name="The Broad Institute Genome Sequencing Center for Infectious Disease"/>
            <person name="Wu L."/>
            <person name="Ma J."/>
        </authorList>
    </citation>
    <scope>NUCLEOTIDE SEQUENCE [LARGE SCALE GENOMIC DNA]</scope>
    <source>
        <strain evidence="3">ICMP 19430</strain>
    </source>
</reference>
<name>A0ABW2RXI1_9NOCA</name>
<evidence type="ECO:0000313" key="2">
    <source>
        <dbReference type="EMBL" id="MFC7448203.1"/>
    </source>
</evidence>
<keyword evidence="1" id="KW-1133">Transmembrane helix</keyword>
<keyword evidence="1" id="KW-0472">Membrane</keyword>
<protein>
    <recommendedName>
        <fullName evidence="4">ABC-2 type transport system permease protein</fullName>
    </recommendedName>
</protein>
<keyword evidence="1" id="KW-0812">Transmembrane</keyword>
<organism evidence="2 3">
    <name type="scientific">Rhodococcus daqingensis</name>
    <dbReference type="NCBI Taxonomy" id="2479363"/>
    <lineage>
        <taxon>Bacteria</taxon>
        <taxon>Bacillati</taxon>
        <taxon>Actinomycetota</taxon>
        <taxon>Actinomycetes</taxon>
        <taxon>Mycobacteriales</taxon>
        <taxon>Nocardiaceae</taxon>
        <taxon>Rhodococcus</taxon>
    </lineage>
</organism>